<comment type="caution">
    <text evidence="1">The sequence shown here is derived from an EMBL/GenBank/DDBJ whole genome shotgun (WGS) entry which is preliminary data.</text>
</comment>
<accession>A0A9D4E884</accession>
<sequence length="61" mass="6286">MHVGKVFSQISLGPNACGSSLLPDQPGSQCTWVKSSPRSACVPMHVGKVFSPISLGLNSCG</sequence>
<name>A0A9D4E884_DREPO</name>
<dbReference type="EMBL" id="JAIWYP010000009">
    <property type="protein sequence ID" value="KAH3774250.1"/>
    <property type="molecule type" value="Genomic_DNA"/>
</dbReference>
<protein>
    <submittedName>
        <fullName evidence="1">Uncharacterized protein</fullName>
    </submittedName>
</protein>
<reference evidence="1" key="1">
    <citation type="journal article" date="2019" name="bioRxiv">
        <title>The Genome of the Zebra Mussel, Dreissena polymorpha: A Resource for Invasive Species Research.</title>
        <authorList>
            <person name="McCartney M.A."/>
            <person name="Auch B."/>
            <person name="Kono T."/>
            <person name="Mallez S."/>
            <person name="Zhang Y."/>
            <person name="Obille A."/>
            <person name="Becker A."/>
            <person name="Abrahante J.E."/>
            <person name="Garbe J."/>
            <person name="Badalamenti J.P."/>
            <person name="Herman A."/>
            <person name="Mangelson H."/>
            <person name="Liachko I."/>
            <person name="Sullivan S."/>
            <person name="Sone E.D."/>
            <person name="Koren S."/>
            <person name="Silverstein K.A.T."/>
            <person name="Beckman K.B."/>
            <person name="Gohl D.M."/>
        </authorList>
    </citation>
    <scope>NUCLEOTIDE SEQUENCE</scope>
    <source>
        <strain evidence="1">Duluth1</strain>
        <tissue evidence="1">Whole animal</tissue>
    </source>
</reference>
<keyword evidence="2" id="KW-1185">Reference proteome</keyword>
<evidence type="ECO:0000313" key="1">
    <source>
        <dbReference type="EMBL" id="KAH3774250.1"/>
    </source>
</evidence>
<dbReference type="AlphaFoldDB" id="A0A9D4E884"/>
<organism evidence="1 2">
    <name type="scientific">Dreissena polymorpha</name>
    <name type="common">Zebra mussel</name>
    <name type="synonym">Mytilus polymorpha</name>
    <dbReference type="NCBI Taxonomy" id="45954"/>
    <lineage>
        <taxon>Eukaryota</taxon>
        <taxon>Metazoa</taxon>
        <taxon>Spiralia</taxon>
        <taxon>Lophotrochozoa</taxon>
        <taxon>Mollusca</taxon>
        <taxon>Bivalvia</taxon>
        <taxon>Autobranchia</taxon>
        <taxon>Heteroconchia</taxon>
        <taxon>Euheterodonta</taxon>
        <taxon>Imparidentia</taxon>
        <taxon>Neoheterodontei</taxon>
        <taxon>Myida</taxon>
        <taxon>Dreissenoidea</taxon>
        <taxon>Dreissenidae</taxon>
        <taxon>Dreissena</taxon>
    </lineage>
</organism>
<dbReference type="Proteomes" id="UP000828390">
    <property type="component" value="Unassembled WGS sequence"/>
</dbReference>
<proteinExistence type="predicted"/>
<evidence type="ECO:0000313" key="2">
    <source>
        <dbReference type="Proteomes" id="UP000828390"/>
    </source>
</evidence>
<reference evidence="1" key="2">
    <citation type="submission" date="2020-11" db="EMBL/GenBank/DDBJ databases">
        <authorList>
            <person name="McCartney M.A."/>
            <person name="Auch B."/>
            <person name="Kono T."/>
            <person name="Mallez S."/>
            <person name="Becker A."/>
            <person name="Gohl D.M."/>
            <person name="Silverstein K.A.T."/>
            <person name="Koren S."/>
            <person name="Bechman K.B."/>
            <person name="Herman A."/>
            <person name="Abrahante J.E."/>
            <person name="Garbe J."/>
        </authorList>
    </citation>
    <scope>NUCLEOTIDE SEQUENCE</scope>
    <source>
        <strain evidence="1">Duluth1</strain>
        <tissue evidence="1">Whole animal</tissue>
    </source>
</reference>
<gene>
    <name evidence="1" type="ORF">DPMN_175626</name>
</gene>